<evidence type="ECO:0000313" key="2">
    <source>
        <dbReference type="Proteomes" id="UP001056778"/>
    </source>
</evidence>
<organism evidence="1 2">
    <name type="scientific">Holotrichia oblita</name>
    <name type="common">Chafer beetle</name>
    <dbReference type="NCBI Taxonomy" id="644536"/>
    <lineage>
        <taxon>Eukaryota</taxon>
        <taxon>Metazoa</taxon>
        <taxon>Ecdysozoa</taxon>
        <taxon>Arthropoda</taxon>
        <taxon>Hexapoda</taxon>
        <taxon>Insecta</taxon>
        <taxon>Pterygota</taxon>
        <taxon>Neoptera</taxon>
        <taxon>Endopterygota</taxon>
        <taxon>Coleoptera</taxon>
        <taxon>Polyphaga</taxon>
        <taxon>Scarabaeiformia</taxon>
        <taxon>Scarabaeidae</taxon>
        <taxon>Melolonthinae</taxon>
        <taxon>Holotrichia</taxon>
    </lineage>
</organism>
<proteinExistence type="predicted"/>
<accession>A0ACB9T5G5</accession>
<sequence>MFPFIRTITRFSCLNTVLKNTTNQCRIRIPYRLYTQQTLPPKKLPDKGKGPISWQSMTITAIIGGGLLGFMLYVKHEKEQAQLKERQRMLGKAAIGGKFDLVDSNKVPRKSDEFLGKWLLIYFGFTHCPDVRLKVYTETLIGLKNFISDKAKSEGVPEVQPLFISVDPLRDTPEVVGQYCKEFSSRLLGLTGTEEQVAQACKAYRVYFSAGPKDQDKDYIVDHTIIMYLVNPDGEFVDYYGQNRNAQEITDSIRINMLKYDQLHKKGWFS</sequence>
<protein>
    <submittedName>
        <fullName evidence="1">Electron transport protin sco1/senc family member</fullName>
    </submittedName>
</protein>
<evidence type="ECO:0000313" key="1">
    <source>
        <dbReference type="EMBL" id="KAI4462050.1"/>
    </source>
</evidence>
<dbReference type="Proteomes" id="UP001056778">
    <property type="component" value="Chromosome 5"/>
</dbReference>
<reference evidence="1" key="1">
    <citation type="submission" date="2022-04" db="EMBL/GenBank/DDBJ databases">
        <title>Chromosome-scale genome assembly of Holotrichia oblita Faldermann.</title>
        <authorList>
            <person name="Rongchong L."/>
        </authorList>
    </citation>
    <scope>NUCLEOTIDE SEQUENCE</scope>
    <source>
        <strain evidence="1">81SQS9</strain>
    </source>
</reference>
<dbReference type="EMBL" id="CM043019">
    <property type="protein sequence ID" value="KAI4462050.1"/>
    <property type="molecule type" value="Genomic_DNA"/>
</dbReference>
<comment type="caution">
    <text evidence="1">The sequence shown here is derived from an EMBL/GenBank/DDBJ whole genome shotgun (WGS) entry which is preliminary data.</text>
</comment>
<gene>
    <name evidence="1" type="ORF">MML48_5g00014755</name>
</gene>
<name>A0ACB9T5G5_HOLOL</name>
<keyword evidence="2" id="KW-1185">Reference proteome</keyword>